<reference evidence="1 2" key="1">
    <citation type="journal article" date="2023" name="Hortic Res">
        <title>Pangenome of water caltrop reveals structural variations and asymmetric subgenome divergence after allopolyploidization.</title>
        <authorList>
            <person name="Zhang X."/>
            <person name="Chen Y."/>
            <person name="Wang L."/>
            <person name="Yuan Y."/>
            <person name="Fang M."/>
            <person name="Shi L."/>
            <person name="Lu R."/>
            <person name="Comes H.P."/>
            <person name="Ma Y."/>
            <person name="Chen Y."/>
            <person name="Huang G."/>
            <person name="Zhou Y."/>
            <person name="Zheng Z."/>
            <person name="Qiu Y."/>
        </authorList>
    </citation>
    <scope>NUCLEOTIDE SEQUENCE [LARGE SCALE GENOMIC DNA]</scope>
    <source>
        <tissue evidence="1">Roots</tissue>
    </source>
</reference>
<accession>A0AAN7GQX6</accession>
<dbReference type="EMBL" id="JAXIOK010000020">
    <property type="protein sequence ID" value="KAK4746674.1"/>
    <property type="molecule type" value="Genomic_DNA"/>
</dbReference>
<name>A0AAN7GQX6_9MYRT</name>
<sequence>MANFWQFGDDLRGHTKVSKDHEWLMVASKLAEQTKMKGRHMNNMNLSKGHSDIRKEKFGFQEDKKCESLKFNMLNLDMKSLDN</sequence>
<protein>
    <submittedName>
        <fullName evidence="1">Uncharacterized protein</fullName>
    </submittedName>
</protein>
<proteinExistence type="predicted"/>
<dbReference type="AlphaFoldDB" id="A0AAN7GQX6"/>
<gene>
    <name evidence="1" type="ORF">SAY87_025711</name>
</gene>
<dbReference type="Proteomes" id="UP001345219">
    <property type="component" value="Chromosome 20"/>
</dbReference>
<comment type="caution">
    <text evidence="1">The sequence shown here is derived from an EMBL/GenBank/DDBJ whole genome shotgun (WGS) entry which is preliminary data.</text>
</comment>
<evidence type="ECO:0000313" key="2">
    <source>
        <dbReference type="Proteomes" id="UP001345219"/>
    </source>
</evidence>
<keyword evidence="2" id="KW-1185">Reference proteome</keyword>
<evidence type="ECO:0000313" key="1">
    <source>
        <dbReference type="EMBL" id="KAK4746674.1"/>
    </source>
</evidence>
<organism evidence="1 2">
    <name type="scientific">Trapa incisa</name>
    <dbReference type="NCBI Taxonomy" id="236973"/>
    <lineage>
        <taxon>Eukaryota</taxon>
        <taxon>Viridiplantae</taxon>
        <taxon>Streptophyta</taxon>
        <taxon>Embryophyta</taxon>
        <taxon>Tracheophyta</taxon>
        <taxon>Spermatophyta</taxon>
        <taxon>Magnoliopsida</taxon>
        <taxon>eudicotyledons</taxon>
        <taxon>Gunneridae</taxon>
        <taxon>Pentapetalae</taxon>
        <taxon>rosids</taxon>
        <taxon>malvids</taxon>
        <taxon>Myrtales</taxon>
        <taxon>Lythraceae</taxon>
        <taxon>Trapa</taxon>
    </lineage>
</organism>